<name>A0A4C1TDP5_EUMVA</name>
<feature type="compositionally biased region" description="Low complexity" evidence="16">
    <location>
        <begin position="899"/>
        <end position="917"/>
    </location>
</feature>
<evidence type="ECO:0000313" key="21">
    <source>
        <dbReference type="Proteomes" id="UP000299102"/>
    </source>
</evidence>
<feature type="region of interest" description="Disordered" evidence="16">
    <location>
        <begin position="230"/>
        <end position="290"/>
    </location>
</feature>
<evidence type="ECO:0000256" key="8">
    <source>
        <dbReference type="ARBA" id="ARBA00022741"/>
    </source>
</evidence>
<dbReference type="Gene3D" id="2.60.40.10">
    <property type="entry name" value="Immunoglobulins"/>
    <property type="match status" value="15"/>
</dbReference>
<comment type="similarity">
    <text evidence="13">Belongs to the hemolin family.</text>
</comment>
<dbReference type="InterPro" id="IPR055251">
    <property type="entry name" value="SOS1_NGEF_PH"/>
</dbReference>
<comment type="subcellular location">
    <subcellularLocation>
        <location evidence="1">Cytoplasm</location>
        <location evidence="1">Myofibril</location>
        <location evidence="1">Sarcomere</location>
        <location evidence="1">A band</location>
    </subcellularLocation>
    <subcellularLocation>
        <location evidence="2">Secreted</location>
    </subcellularLocation>
</comment>
<feature type="domain" description="Ig-like" evidence="19">
    <location>
        <begin position="1172"/>
        <end position="1238"/>
    </location>
</feature>
<feature type="domain" description="Ig-like" evidence="19">
    <location>
        <begin position="2433"/>
        <end position="2522"/>
    </location>
</feature>
<keyword evidence="5" id="KW-0964">Secreted</keyword>
<evidence type="ECO:0000259" key="19">
    <source>
        <dbReference type="PROSITE" id="PS50835"/>
    </source>
</evidence>
<organism evidence="20 21">
    <name type="scientific">Eumeta variegata</name>
    <name type="common">Bagworm moth</name>
    <name type="synonym">Eumeta japonica</name>
    <dbReference type="NCBI Taxonomy" id="151549"/>
    <lineage>
        <taxon>Eukaryota</taxon>
        <taxon>Metazoa</taxon>
        <taxon>Ecdysozoa</taxon>
        <taxon>Arthropoda</taxon>
        <taxon>Hexapoda</taxon>
        <taxon>Insecta</taxon>
        <taxon>Pterygota</taxon>
        <taxon>Neoptera</taxon>
        <taxon>Endopterygota</taxon>
        <taxon>Lepidoptera</taxon>
        <taxon>Glossata</taxon>
        <taxon>Ditrysia</taxon>
        <taxon>Tineoidea</taxon>
        <taxon>Psychidae</taxon>
        <taxon>Oiketicinae</taxon>
        <taxon>Eumeta</taxon>
    </lineage>
</organism>
<feature type="compositionally biased region" description="Polar residues" evidence="16">
    <location>
        <begin position="786"/>
        <end position="795"/>
    </location>
</feature>
<keyword evidence="8" id="KW-0547">Nucleotide-binding</keyword>
<feature type="domain" description="DH" evidence="18">
    <location>
        <begin position="41"/>
        <end position="93"/>
    </location>
</feature>
<dbReference type="InterPro" id="IPR013098">
    <property type="entry name" value="Ig_I-set"/>
</dbReference>
<evidence type="ECO:0000259" key="17">
    <source>
        <dbReference type="PROSITE" id="PS50003"/>
    </source>
</evidence>
<evidence type="ECO:0000259" key="18">
    <source>
        <dbReference type="PROSITE" id="PS50010"/>
    </source>
</evidence>
<feature type="compositionally biased region" description="Basic and acidic residues" evidence="16">
    <location>
        <begin position="1790"/>
        <end position="1799"/>
    </location>
</feature>
<sequence length="3013" mass="336799">MTSNQFSSNPSRPVNVIQQVERFTVRKLNDLSDKLGDDKGIAEHLKLPIQRINDYQLLLKELVKYSKRLGEDCADLQKALELFLGVPHRATDNKFIASIEGYRGNIYKLGRLLTHDWFTVTDSDGKAKERYLFLFKARILICKVKRISEDRSVFVLKDIIKLPDVIVKDYPSDPYKFELQHPGIETYPITLTAHKEHTKSTWLNEIRQHAKDAVALAEHAADDLQVLEQTQSPPQIVSPEPPKVETPKKREHETNSTESKTENVDEHITEQRKRSKVEDNLSEEKGDEVKDRFIEQTKEYIVENKVESANECTTEQSQNATIEKTFIHNTVESINECTVVQNKEFIDTEIVDNNVQNLTKAEIKPTKHEEILSDRILEDIKKIKTEENKQFTVSESITDSDKETVKENATKEQCYFNEIVTNVKVDSNTRNEIEKVDQPKVEESFIADKEISFEEDAAQEIITELPDDKILNREESLQQLKIKRKASTEKPEGNKKSCKLEVHNSGLNTVKSDITTDSSQIELDSKKFEVSSGNNCVKEVSNELIGIEQLCHIQNLTENVQQSSIEKLAESKIEVSASINTSEKVIKEQNQEISSIAIVQESSSIESKRSVTSGVSEPSIQLREISENQSLTSKSLQSENSIAKQEQDSVSQSIQSYLPVEQSSENLEQEKLNSLIQKPVNQVQESKSLNTQELSETQKEEIKELSTLKVEKTSNGQDRKLIADAQDKTSEETQNTLHREQESTLSDLKLSSASQIKETFTSEVQKTSSTQGETTSRKATADQIVVSENCQTVTADENKDDEMSTRYSRSSRHVEEYSGSRNSSGTGRYESSSSTYGSSGLSSSYSRRESGSRLESGSKYEIGGSIESSSSRYESSSRYASGSAKVDSSSSKYEIGSKYSGEIEGSRSGYESSSYSSTRTALANGSIGTGEYSETIRSIAMLETSDGRPVFTKTLEGQNIEPGENAVFECTLSETSDVNITWLKDNKPLTDRLMDRVTITRDRRGSHRLEVQHCREDDSGLYTARAENNQGNAHCTAQLVVHELTPEERKQKNALNAPYFLVALKDTEILENTYLRFMVKVKGSPNPEVKFYRDDKEIVTTSETDRISIIKKLADRGCYELVIADVNQNDAGLYSCKAMNIYGEVTTEAKVTVVDDKNIFGELPPGGEGLLAKGEKASFAWKRDGQPFDPEERFKVLLGDDEDSLALVFQHVKPEDAGLYTCVAKTSTGNISCSAELTVQGAVHHLHREPEKPTLIIEHRDAIVSSGGSAMLELQCKGYPKPDVTFKHKGKVIEADARHKFLYEDEENMSLVIKNVSSADAGVYQITATNELGEDTSEMHLIVKAAPKIKKKVENQTCMVGETHTVTIEIEGTPAPEVNFYKDGVEIKQSDRIKIVKESEEIYKITIKDAKLTDTGSYSVVAKNEVNQCSDFWQWHITSPPKIVQKMGGKKECDEKETVTFQIKTEAEPAPSVKWFKNKSELSESSNIKISSSGEAHSLTVTSASRSDTAEYSCEVRNAYGSATDSAELFVRCAPRFTQKLKDTTANSGDVNVEFTVSVEAYPKPDVKWYFGDVEITEKKSVFTRIDEGDVHKLVIKEVSAEMSGVYSCKVSNELGSDSCQATFTVNSKPRITKSLVDMTVDAGQTLKLEVEVEGCPEPRVKWYKDGKEVNTDARIKIERDTKRIENYHLTVTLVKEEDGGEYEVRAENEMGSVSSKSTVTVHTKEIHSRFKKEDIVENEIDDELKSKKVLEDEVEPMKNETATKSKTNAEVIEEKSFWDDIEDENTKKAEMQNIEHPKMLKPKKSLTEPEIAEEKSLWDENTGEDIKSLEIQEVDAPISNKGRKSLTKPDTVEEKSLWDENHNEKPKKSLSTELDSNKTNTARKSVTEPELIEEKSLDEDIKSKSKPINEKKITEDIQSAETEGRVFETVTTFKRDEDGSIIVSKVSSSRSHGAIVTGPAETRTLHKMTSTAVYYDDDGQETKKIIKPNKPHKTSLEVEEIASHSYYLTELGQYSIPDHLRRGTYGIIEEPLTDSDAETSIKGSKRGANRALSIISVSEDESSFNEPLSSKEISIEDLSKSIFDIDDSRKIFCKDSYIRQSSFHEEYVTDNGNEEALILTEKSHKTFENDVTEKIIDISKEFDQNESKTKTLDEIKNKLIEELVLNPSKNDDFITKNVIETSVERKKKHLSKLDSVEEEDEALEALLRRSQRQRSILDEIINQEDERKEPPIIKDSSMNDGQVYESLPLVYKIQAVGAPKPIVRWLHDGKEVKPSNHVQITSEGDVYKLEIASVEMADAGKWQCEISNDLGKKVQNAQLSVLPASDLRKPIFTSPLEAQRVMQREPVTMKAVCTADPAPHVSWLLNGVELTPDATIITKAETKDIDHGLKECTFTLNIPTGRHADTGVYTIKAKNQYGIGESSARLDILLRPEIEGLKDVTAVPYEETTFVARIHANPIAEVKWSKDGYVIQPSSRYDIIEDDSKGTSQLVVKKVSVEDGGVYILTAKNEIGETAQQVKLTVHTGEPVFVKALQKQTVKDYDDCTLKVRCDGVPKPEVHWYRDGQEIINDERHTINTTVGGQVDSELEIKHFNSTDAGKYKVRAVNMAGEAACEAIISLAEIAPGFSHKLDRQKDVDEGEPLELKAKLDGSPIPTAKWYKDGIELSPDDARVVQTALPDGTVKLSIDHVTPADCGAYKLVISNPHGENSALCAVAVNPTPRKPSFSKELEDVKTVVGQPLKLEARVMAFPAPEVKWFKDGLPVRPSQAINFINQPGGIIGLSIDSCRPEDAGVYSLSVSNKLGDITSKAEVDVQQKEKKPAFLAELQPCKVIEGFPVKLEVKVLGHPQPKIKWTHNGKEIVPDGQHVRIVEQPDGTHALLIDKATPGDAGEYGVVAVNDKGETASKAKLSVASKKLRETVCLESFRRMMAMVVNSEQRVLDQRECPKVSFYKACRIVSSSVTPRLRHAFSQSFYIRLRALEFQPTELTWSGSGPLTTVIIDAMVASWTHGLT</sequence>
<feature type="region of interest" description="Disordered" evidence="16">
    <location>
        <begin position="681"/>
        <end position="701"/>
    </location>
</feature>
<evidence type="ECO:0000256" key="6">
    <source>
        <dbReference type="ARBA" id="ARBA00022729"/>
    </source>
</evidence>
<evidence type="ECO:0000256" key="10">
    <source>
        <dbReference type="ARBA" id="ARBA00023157"/>
    </source>
</evidence>
<dbReference type="PROSITE" id="PS50010">
    <property type="entry name" value="DH_2"/>
    <property type="match status" value="1"/>
</dbReference>
<keyword evidence="15" id="KW-0175">Coiled coil</keyword>
<dbReference type="SUPFAM" id="SSF50729">
    <property type="entry name" value="PH domain-like"/>
    <property type="match status" value="1"/>
</dbReference>
<accession>A0A4C1TDP5</accession>
<dbReference type="FunFam" id="2.30.29.30:FF:000519">
    <property type="entry name" value="Muscle M-line assembly protein unc-89-like Protein"/>
    <property type="match status" value="1"/>
</dbReference>
<dbReference type="InterPro" id="IPR001849">
    <property type="entry name" value="PH_domain"/>
</dbReference>
<evidence type="ECO:0000313" key="20">
    <source>
        <dbReference type="EMBL" id="GBP12336.1"/>
    </source>
</evidence>
<dbReference type="GO" id="GO:0030424">
    <property type="term" value="C:axon"/>
    <property type="evidence" value="ECO:0007669"/>
    <property type="project" value="TreeGrafter"/>
</dbReference>
<feature type="compositionally biased region" description="Polar residues" evidence="16">
    <location>
        <begin position="681"/>
        <end position="695"/>
    </location>
</feature>
<dbReference type="InterPro" id="IPR036179">
    <property type="entry name" value="Ig-like_dom_sf"/>
</dbReference>
<dbReference type="GO" id="GO:0005085">
    <property type="term" value="F:guanyl-nucleotide exchange factor activity"/>
    <property type="evidence" value="ECO:0007669"/>
    <property type="project" value="InterPro"/>
</dbReference>
<feature type="domain" description="Ig-like" evidence="19">
    <location>
        <begin position="2231"/>
        <end position="2321"/>
    </location>
</feature>
<keyword evidence="6" id="KW-0732">Signal</keyword>
<comment type="caution">
    <text evidence="20">The sequence shown here is derived from an EMBL/GenBank/DDBJ whole genome shotgun (WGS) entry which is preliminary data.</text>
</comment>
<evidence type="ECO:0000256" key="11">
    <source>
        <dbReference type="ARBA" id="ARBA00023180"/>
    </source>
</evidence>
<feature type="compositionally biased region" description="Low complexity" evidence="16">
    <location>
        <begin position="823"/>
        <end position="845"/>
    </location>
</feature>
<dbReference type="FunFam" id="2.60.40.10:FF:000919">
    <property type="entry name" value="Uncharacterized protein, isoform C"/>
    <property type="match status" value="1"/>
</dbReference>
<feature type="domain" description="Ig-like" evidence="19">
    <location>
        <begin position="1058"/>
        <end position="1152"/>
    </location>
</feature>
<dbReference type="Gene3D" id="2.30.29.30">
    <property type="entry name" value="Pleckstrin-homology domain (PH domain)/Phosphotyrosine-binding domain (PTB)"/>
    <property type="match status" value="1"/>
</dbReference>
<evidence type="ECO:0000256" key="7">
    <source>
        <dbReference type="ARBA" id="ARBA00022737"/>
    </source>
</evidence>
<dbReference type="CDD" id="cd13325">
    <property type="entry name" value="PH_unc89"/>
    <property type="match status" value="1"/>
</dbReference>
<feature type="domain" description="Ig-like" evidence="19">
    <location>
        <begin position="2528"/>
        <end position="2619"/>
    </location>
</feature>
<evidence type="ECO:0000256" key="15">
    <source>
        <dbReference type="SAM" id="Coils"/>
    </source>
</evidence>
<feature type="domain" description="Ig-like" evidence="19">
    <location>
        <begin position="1535"/>
        <end position="1625"/>
    </location>
</feature>
<feature type="domain" description="Ig-like" evidence="19">
    <location>
        <begin position="2821"/>
        <end position="2911"/>
    </location>
</feature>
<keyword evidence="12" id="KW-0393">Immunoglobulin domain</keyword>
<feature type="domain" description="PH" evidence="17">
    <location>
        <begin position="105"/>
        <end position="211"/>
    </location>
</feature>
<evidence type="ECO:0000256" key="3">
    <source>
        <dbReference type="ARBA" id="ARBA00006692"/>
    </source>
</evidence>
<feature type="compositionally biased region" description="Basic and acidic residues" evidence="16">
    <location>
        <begin position="846"/>
        <end position="858"/>
    </location>
</feature>
<dbReference type="PANTHER" id="PTHR45080:SF8">
    <property type="entry name" value="IG-LIKE DOMAIN-CONTAINING PROTEIN"/>
    <property type="match status" value="1"/>
</dbReference>
<feature type="compositionally biased region" description="Polar residues" evidence="16">
    <location>
        <begin position="627"/>
        <end position="648"/>
    </location>
</feature>
<dbReference type="FunFam" id="2.60.40.10:FF:000345">
    <property type="entry name" value="Muscle M-line assembly protein unc-89"/>
    <property type="match status" value="3"/>
</dbReference>
<dbReference type="InterPro" id="IPR003598">
    <property type="entry name" value="Ig_sub2"/>
</dbReference>
<dbReference type="STRING" id="151549.A0A4C1TDP5"/>
<evidence type="ECO:0000256" key="2">
    <source>
        <dbReference type="ARBA" id="ARBA00004613"/>
    </source>
</evidence>
<feature type="region of interest" description="Disordered" evidence="16">
    <location>
        <begin position="1790"/>
        <end position="1820"/>
    </location>
</feature>
<dbReference type="SUPFAM" id="SSF48726">
    <property type="entry name" value="Immunoglobulin"/>
    <property type="match status" value="15"/>
</dbReference>
<evidence type="ECO:0000256" key="4">
    <source>
        <dbReference type="ARBA" id="ARBA00022490"/>
    </source>
</evidence>
<reference evidence="20 21" key="1">
    <citation type="journal article" date="2019" name="Commun. Biol.">
        <title>The bagworm genome reveals a unique fibroin gene that provides high tensile strength.</title>
        <authorList>
            <person name="Kono N."/>
            <person name="Nakamura H."/>
            <person name="Ohtoshi R."/>
            <person name="Tomita M."/>
            <person name="Numata K."/>
            <person name="Arakawa K."/>
        </authorList>
    </citation>
    <scope>NUCLEOTIDE SEQUENCE [LARGE SCALE GENOMIC DNA]</scope>
</reference>
<dbReference type="FunFam" id="2.60.40.10:FF:000032">
    <property type="entry name" value="palladin isoform X1"/>
    <property type="match status" value="2"/>
</dbReference>
<evidence type="ECO:0000256" key="13">
    <source>
        <dbReference type="ARBA" id="ARBA00061228"/>
    </source>
</evidence>
<feature type="compositionally biased region" description="Basic and acidic residues" evidence="16">
    <location>
        <begin position="716"/>
        <end position="742"/>
    </location>
</feature>
<comment type="similarity">
    <text evidence="3">Belongs to the protein kinase superfamily. CAMK Ser/Thr protein kinase family.</text>
</comment>
<feature type="domain" description="Ig-like" evidence="19">
    <location>
        <begin position="1630"/>
        <end position="1721"/>
    </location>
</feature>
<evidence type="ECO:0000256" key="14">
    <source>
        <dbReference type="ARBA" id="ARBA00068688"/>
    </source>
</evidence>
<dbReference type="EMBL" id="BGZK01000051">
    <property type="protein sequence ID" value="GBP12336.1"/>
    <property type="molecule type" value="Genomic_DNA"/>
</dbReference>
<evidence type="ECO:0000256" key="12">
    <source>
        <dbReference type="ARBA" id="ARBA00023319"/>
    </source>
</evidence>
<dbReference type="SMART" id="SM00408">
    <property type="entry name" value="IGc2"/>
    <property type="match status" value="14"/>
</dbReference>
<feature type="region of interest" description="Disordered" evidence="16">
    <location>
        <begin position="1841"/>
        <end position="1897"/>
    </location>
</feature>
<feature type="coiled-coil region" evidence="15">
    <location>
        <begin position="2180"/>
        <end position="2214"/>
    </location>
</feature>
<dbReference type="GO" id="GO:0060298">
    <property type="term" value="P:positive regulation of sarcomere organization"/>
    <property type="evidence" value="ECO:0007669"/>
    <property type="project" value="UniProtKB-ARBA"/>
</dbReference>
<feature type="domain" description="Ig-like" evidence="19">
    <location>
        <begin position="1441"/>
        <end position="1530"/>
    </location>
</feature>
<dbReference type="InterPro" id="IPR003599">
    <property type="entry name" value="Ig_sub"/>
</dbReference>
<dbReference type="InterPro" id="IPR000219">
    <property type="entry name" value="DH_dom"/>
</dbReference>
<evidence type="ECO:0000256" key="1">
    <source>
        <dbReference type="ARBA" id="ARBA00004161"/>
    </source>
</evidence>
<dbReference type="InterPro" id="IPR011993">
    <property type="entry name" value="PH-like_dom_sf"/>
</dbReference>
<dbReference type="SUPFAM" id="SSF48065">
    <property type="entry name" value="DBL homology domain (DH-domain)"/>
    <property type="match status" value="1"/>
</dbReference>
<feature type="compositionally biased region" description="Polar residues" evidence="16">
    <location>
        <begin position="1870"/>
        <end position="1885"/>
    </location>
</feature>
<dbReference type="GO" id="GO:0040017">
    <property type="term" value="P:positive regulation of locomotion"/>
    <property type="evidence" value="ECO:0007669"/>
    <property type="project" value="UniProtKB-ARBA"/>
</dbReference>
<proteinExistence type="inferred from homology"/>
<feature type="domain" description="Ig-like" evidence="19">
    <location>
        <begin position="949"/>
        <end position="1040"/>
    </location>
</feature>
<feature type="region of interest" description="Disordered" evidence="16">
    <location>
        <begin position="716"/>
        <end position="926"/>
    </location>
</feature>
<evidence type="ECO:0000256" key="16">
    <source>
        <dbReference type="SAM" id="MobiDB-lite"/>
    </source>
</evidence>
<dbReference type="InterPro" id="IPR013783">
    <property type="entry name" value="Ig-like_fold"/>
</dbReference>
<dbReference type="FunFam" id="2.60.40.10:FF:000873">
    <property type="entry name" value="Muscle M-line assembly protein unc-89"/>
    <property type="match status" value="1"/>
</dbReference>
<feature type="domain" description="Ig-like" evidence="19">
    <location>
        <begin position="2625"/>
        <end position="2718"/>
    </location>
</feature>
<evidence type="ECO:0000256" key="5">
    <source>
        <dbReference type="ARBA" id="ARBA00022525"/>
    </source>
</evidence>
<keyword evidence="21" id="KW-1185">Reference proteome</keyword>
<dbReference type="GO" id="GO:0008046">
    <property type="term" value="F:axon guidance receptor activity"/>
    <property type="evidence" value="ECO:0007669"/>
    <property type="project" value="TreeGrafter"/>
</dbReference>
<dbReference type="InterPro" id="IPR007110">
    <property type="entry name" value="Ig-like_dom"/>
</dbReference>
<dbReference type="OrthoDB" id="2570713at2759"/>
<feature type="compositionally biased region" description="Polar residues" evidence="16">
    <location>
        <begin position="743"/>
        <end position="774"/>
    </location>
</feature>
<dbReference type="FunFam" id="2.60.40.10:FF:000344">
    <property type="entry name" value="Muscle M-line assembly protein unc-89"/>
    <property type="match status" value="1"/>
</dbReference>
<dbReference type="PROSITE" id="PS50003">
    <property type="entry name" value="PH_DOMAIN"/>
    <property type="match status" value="1"/>
</dbReference>
<dbReference type="Pfam" id="PF07679">
    <property type="entry name" value="I-set"/>
    <property type="match status" value="15"/>
</dbReference>
<feature type="compositionally biased region" description="Basic and acidic residues" evidence="16">
    <location>
        <begin position="1851"/>
        <end position="1868"/>
    </location>
</feature>
<gene>
    <name evidence="20" type="primary">Unc-89</name>
    <name evidence="20" type="ORF">EVAR_75771_1</name>
</gene>
<feature type="compositionally biased region" description="Low complexity" evidence="16">
    <location>
        <begin position="859"/>
        <end position="892"/>
    </location>
</feature>
<dbReference type="InterPro" id="IPR050958">
    <property type="entry name" value="Cell_Adh-Cytoskel_Orgn"/>
</dbReference>
<feature type="domain" description="Ig-like" evidence="19">
    <location>
        <begin position="2724"/>
        <end position="2813"/>
    </location>
</feature>
<dbReference type="Pfam" id="PF22697">
    <property type="entry name" value="SOS1_NGEF_PH"/>
    <property type="match status" value="1"/>
</dbReference>
<feature type="region of interest" description="Disordered" evidence="16">
    <location>
        <begin position="607"/>
        <end position="648"/>
    </location>
</feature>
<dbReference type="Proteomes" id="UP000299102">
    <property type="component" value="Unassembled WGS sequence"/>
</dbReference>
<dbReference type="FunFam" id="2.60.40.10:FF:000107">
    <property type="entry name" value="Myosin, light chain kinase a"/>
    <property type="match status" value="3"/>
</dbReference>
<dbReference type="GO" id="GO:0031672">
    <property type="term" value="C:A band"/>
    <property type="evidence" value="ECO:0007669"/>
    <property type="project" value="UniProtKB-SubCell"/>
</dbReference>
<protein>
    <recommendedName>
        <fullName evidence="14">Hemolin</fullName>
    </recommendedName>
</protein>
<feature type="compositionally biased region" description="Basic and acidic residues" evidence="16">
    <location>
        <begin position="242"/>
        <end position="290"/>
    </location>
</feature>
<keyword evidence="7" id="KW-0677">Repeat</keyword>
<dbReference type="GO" id="GO:0005576">
    <property type="term" value="C:extracellular region"/>
    <property type="evidence" value="ECO:0007669"/>
    <property type="project" value="UniProtKB-SubCell"/>
</dbReference>
<dbReference type="GO" id="GO:0007156">
    <property type="term" value="P:homophilic cell adhesion via plasma membrane adhesion molecules"/>
    <property type="evidence" value="ECO:0007669"/>
    <property type="project" value="TreeGrafter"/>
</dbReference>
<dbReference type="GO" id="GO:0050808">
    <property type="term" value="P:synapse organization"/>
    <property type="evidence" value="ECO:0007669"/>
    <property type="project" value="TreeGrafter"/>
</dbReference>
<evidence type="ECO:0000256" key="9">
    <source>
        <dbReference type="ARBA" id="ARBA00022840"/>
    </source>
</evidence>
<keyword evidence="11" id="KW-0325">Glycoprotein</keyword>
<dbReference type="GO" id="GO:0005524">
    <property type="term" value="F:ATP binding"/>
    <property type="evidence" value="ECO:0007669"/>
    <property type="project" value="UniProtKB-KW"/>
</dbReference>
<dbReference type="FunFam" id="2.60.40.10:FF:000145">
    <property type="entry name" value="Myosin light chain kinase, smooth muscle"/>
    <property type="match status" value="2"/>
</dbReference>
<dbReference type="InterPro" id="IPR035899">
    <property type="entry name" value="DBL_dom_sf"/>
</dbReference>
<dbReference type="GO" id="GO:0045989">
    <property type="term" value="P:positive regulation of striated muscle contraction"/>
    <property type="evidence" value="ECO:0007669"/>
    <property type="project" value="UniProtKB-ARBA"/>
</dbReference>
<dbReference type="FunFam" id="2.60.40.10:FF:000425">
    <property type="entry name" value="Myosin light chain kinase"/>
    <property type="match status" value="1"/>
</dbReference>
<dbReference type="SMART" id="SM00233">
    <property type="entry name" value="PH"/>
    <property type="match status" value="1"/>
</dbReference>
<dbReference type="Gene3D" id="1.20.900.10">
    <property type="entry name" value="Dbl homology (DH) domain"/>
    <property type="match status" value="1"/>
</dbReference>
<keyword evidence="9" id="KW-0067">ATP-binding</keyword>
<dbReference type="PROSITE" id="PS50835">
    <property type="entry name" value="IG_LIKE"/>
    <property type="match status" value="12"/>
</dbReference>
<dbReference type="GO" id="GO:0005886">
    <property type="term" value="C:plasma membrane"/>
    <property type="evidence" value="ECO:0007669"/>
    <property type="project" value="TreeGrafter"/>
</dbReference>
<keyword evidence="10" id="KW-1015">Disulfide bond</keyword>
<dbReference type="SMART" id="SM00409">
    <property type="entry name" value="IG"/>
    <property type="match status" value="15"/>
</dbReference>
<dbReference type="PANTHER" id="PTHR45080">
    <property type="entry name" value="CONTACTIN 5"/>
    <property type="match status" value="1"/>
</dbReference>
<feature type="compositionally biased region" description="Polar residues" evidence="16">
    <location>
        <begin position="607"/>
        <end position="619"/>
    </location>
</feature>
<keyword evidence="4" id="KW-0963">Cytoplasm</keyword>
<dbReference type="GO" id="GO:0043025">
    <property type="term" value="C:neuronal cell body"/>
    <property type="evidence" value="ECO:0007669"/>
    <property type="project" value="TreeGrafter"/>
</dbReference>